<dbReference type="Proteomes" id="UP001447188">
    <property type="component" value="Unassembled WGS sequence"/>
</dbReference>
<protein>
    <submittedName>
        <fullName evidence="1">Uncharacterized protein</fullName>
    </submittedName>
</protein>
<evidence type="ECO:0000313" key="2">
    <source>
        <dbReference type="Proteomes" id="UP001447188"/>
    </source>
</evidence>
<dbReference type="EMBL" id="JBBBZM010000008">
    <property type="protein sequence ID" value="KAL0639784.1"/>
    <property type="molecule type" value="Genomic_DNA"/>
</dbReference>
<reference evidence="1 2" key="1">
    <citation type="submission" date="2024-02" db="EMBL/GenBank/DDBJ databases">
        <title>Discinaceae phylogenomics.</title>
        <authorList>
            <person name="Dirks A.C."/>
            <person name="James T.Y."/>
        </authorList>
    </citation>
    <scope>NUCLEOTIDE SEQUENCE [LARGE SCALE GENOMIC DNA]</scope>
    <source>
        <strain evidence="1 2">ACD0624</strain>
    </source>
</reference>
<organism evidence="1 2">
    <name type="scientific">Discina gigas</name>
    <dbReference type="NCBI Taxonomy" id="1032678"/>
    <lineage>
        <taxon>Eukaryota</taxon>
        <taxon>Fungi</taxon>
        <taxon>Dikarya</taxon>
        <taxon>Ascomycota</taxon>
        <taxon>Pezizomycotina</taxon>
        <taxon>Pezizomycetes</taxon>
        <taxon>Pezizales</taxon>
        <taxon>Discinaceae</taxon>
        <taxon>Discina</taxon>
    </lineage>
</organism>
<name>A0ABR3GV14_9PEZI</name>
<accession>A0ABR3GV14</accession>
<keyword evidence="2" id="KW-1185">Reference proteome</keyword>
<gene>
    <name evidence="1" type="ORF">Q9L58_001099</name>
</gene>
<evidence type="ECO:0000313" key="1">
    <source>
        <dbReference type="EMBL" id="KAL0639784.1"/>
    </source>
</evidence>
<proteinExistence type="predicted"/>
<comment type="caution">
    <text evidence="1">The sequence shown here is derived from an EMBL/GenBank/DDBJ whole genome shotgun (WGS) entry which is preliminary data.</text>
</comment>
<sequence length="157" mass="17550">MYQNLYGGYRGYLSEHLPRAKVSAYPGYGGGALPTQTTNYVSVNPTATVTEAIPPETFYFPTTFPSIATITSSINWQEERALAARRRWCPDWPEIWDGIQFDDLNPECSMSWSPYCEPVVTGSILPSPTNIPTTCYPELATTYTEDIEDEEMTSVPS</sequence>